<accession>A0AAE0IX77</accession>
<dbReference type="InterPro" id="IPR046529">
    <property type="entry name" value="DUF6594"/>
</dbReference>
<keyword evidence="2" id="KW-0812">Transmembrane</keyword>
<reference evidence="4" key="2">
    <citation type="submission" date="2023-06" db="EMBL/GenBank/DDBJ databases">
        <authorList>
            <consortium name="Lawrence Berkeley National Laboratory"/>
            <person name="Haridas S."/>
            <person name="Hensen N."/>
            <person name="Bonometti L."/>
            <person name="Westerberg I."/>
            <person name="Brannstrom I.O."/>
            <person name="Guillou S."/>
            <person name="Cros-Aarteil S."/>
            <person name="Calhoun S."/>
            <person name="Kuo A."/>
            <person name="Mondo S."/>
            <person name="Pangilinan J."/>
            <person name="Riley R."/>
            <person name="Labutti K."/>
            <person name="Andreopoulos B."/>
            <person name="Lipzen A."/>
            <person name="Chen C."/>
            <person name="Yanf M."/>
            <person name="Daum C."/>
            <person name="Ng V."/>
            <person name="Clum A."/>
            <person name="Steindorff A."/>
            <person name="Ohm R."/>
            <person name="Martin F."/>
            <person name="Silar P."/>
            <person name="Natvig D."/>
            <person name="Lalanne C."/>
            <person name="Gautier V."/>
            <person name="Ament-Velasquez S.L."/>
            <person name="Kruys A."/>
            <person name="Hutchinson M.I."/>
            <person name="Powell A.J."/>
            <person name="Barry K."/>
            <person name="Miller A.N."/>
            <person name="Grigoriev I.V."/>
            <person name="Debuchy R."/>
            <person name="Gladieux P."/>
            <person name="Thoren M.H."/>
            <person name="Johannesson H."/>
        </authorList>
    </citation>
    <scope>NUCLEOTIDE SEQUENCE</scope>
    <source>
        <strain evidence="4">SMH4131-1</strain>
    </source>
</reference>
<comment type="caution">
    <text evidence="4">The sequence shown here is derived from an EMBL/GenBank/DDBJ whole genome shotgun (WGS) entry which is preliminary data.</text>
</comment>
<keyword evidence="5" id="KW-1185">Reference proteome</keyword>
<feature type="transmembrane region" description="Helical" evidence="2">
    <location>
        <begin position="214"/>
        <end position="233"/>
    </location>
</feature>
<dbReference type="Proteomes" id="UP001286456">
    <property type="component" value="Unassembled WGS sequence"/>
</dbReference>
<organism evidence="4 5">
    <name type="scientific">Cercophora scortea</name>
    <dbReference type="NCBI Taxonomy" id="314031"/>
    <lineage>
        <taxon>Eukaryota</taxon>
        <taxon>Fungi</taxon>
        <taxon>Dikarya</taxon>
        <taxon>Ascomycota</taxon>
        <taxon>Pezizomycotina</taxon>
        <taxon>Sordariomycetes</taxon>
        <taxon>Sordariomycetidae</taxon>
        <taxon>Sordariales</taxon>
        <taxon>Lasiosphaeriaceae</taxon>
        <taxon>Cercophora</taxon>
    </lineage>
</organism>
<reference evidence="4" key="1">
    <citation type="journal article" date="2023" name="Mol. Phylogenet. Evol.">
        <title>Genome-scale phylogeny and comparative genomics of the fungal order Sordariales.</title>
        <authorList>
            <person name="Hensen N."/>
            <person name="Bonometti L."/>
            <person name="Westerberg I."/>
            <person name="Brannstrom I.O."/>
            <person name="Guillou S."/>
            <person name="Cros-Aarteil S."/>
            <person name="Calhoun S."/>
            <person name="Haridas S."/>
            <person name="Kuo A."/>
            <person name="Mondo S."/>
            <person name="Pangilinan J."/>
            <person name="Riley R."/>
            <person name="LaButti K."/>
            <person name="Andreopoulos B."/>
            <person name="Lipzen A."/>
            <person name="Chen C."/>
            <person name="Yan M."/>
            <person name="Daum C."/>
            <person name="Ng V."/>
            <person name="Clum A."/>
            <person name="Steindorff A."/>
            <person name="Ohm R.A."/>
            <person name="Martin F."/>
            <person name="Silar P."/>
            <person name="Natvig D.O."/>
            <person name="Lalanne C."/>
            <person name="Gautier V."/>
            <person name="Ament-Velasquez S.L."/>
            <person name="Kruys A."/>
            <person name="Hutchinson M.I."/>
            <person name="Powell A.J."/>
            <person name="Barry K."/>
            <person name="Miller A.N."/>
            <person name="Grigoriev I.V."/>
            <person name="Debuchy R."/>
            <person name="Gladieux P."/>
            <person name="Hiltunen Thoren M."/>
            <person name="Johannesson H."/>
        </authorList>
    </citation>
    <scope>NUCLEOTIDE SEQUENCE</scope>
    <source>
        <strain evidence="4">SMH4131-1</strain>
    </source>
</reference>
<sequence length="285" mass="31381">MSAPGLTQAPGLLGLRPERLPAADVENALGSVQPPVSSSDPTSDDRDGAVRNTNMTTDNYLLLSELSQASRAPMISDISDQELRIYLENQDVKLIKEGLDMRYKDVNEEHESQRDQTRKYCESPMHEYTVALQDWEYMKKCQLQGQSDPFLVTSTRMIDHDIIKELLGDMVGESPMAARNMASLSEAKIDRKLFGGSRTLTNKRTSLKGFLQRLSMAILGGAFLIAPMHLMVFRPDRVSTLATSSAFVLAFGVVMSFYLDKPFDVLSGTAAYAAVLVVFVGASGT</sequence>
<evidence type="ECO:0000256" key="1">
    <source>
        <dbReference type="SAM" id="MobiDB-lite"/>
    </source>
</evidence>
<feature type="compositionally biased region" description="Low complexity" evidence="1">
    <location>
        <begin position="31"/>
        <end position="41"/>
    </location>
</feature>
<feature type="region of interest" description="Disordered" evidence="1">
    <location>
        <begin position="1"/>
        <end position="53"/>
    </location>
</feature>
<protein>
    <recommendedName>
        <fullName evidence="3">DUF6594 domain-containing protein</fullName>
    </recommendedName>
</protein>
<proteinExistence type="predicted"/>
<keyword evidence="2" id="KW-1133">Transmembrane helix</keyword>
<keyword evidence="2" id="KW-0472">Membrane</keyword>
<dbReference type="Pfam" id="PF20237">
    <property type="entry name" value="DUF6594"/>
    <property type="match status" value="1"/>
</dbReference>
<evidence type="ECO:0000259" key="3">
    <source>
        <dbReference type="Pfam" id="PF20237"/>
    </source>
</evidence>
<name>A0AAE0IX77_9PEZI</name>
<evidence type="ECO:0000313" key="4">
    <source>
        <dbReference type="EMBL" id="KAK3332607.1"/>
    </source>
</evidence>
<feature type="domain" description="DUF6594" evidence="3">
    <location>
        <begin position="110"/>
        <end position="277"/>
    </location>
</feature>
<dbReference type="EMBL" id="JAUEPO010000002">
    <property type="protein sequence ID" value="KAK3332607.1"/>
    <property type="molecule type" value="Genomic_DNA"/>
</dbReference>
<gene>
    <name evidence="4" type="ORF">B0T19DRAFT_482846</name>
</gene>
<feature type="transmembrane region" description="Helical" evidence="2">
    <location>
        <begin position="240"/>
        <end position="259"/>
    </location>
</feature>
<evidence type="ECO:0000313" key="5">
    <source>
        <dbReference type="Proteomes" id="UP001286456"/>
    </source>
</evidence>
<evidence type="ECO:0000256" key="2">
    <source>
        <dbReference type="SAM" id="Phobius"/>
    </source>
</evidence>
<dbReference type="AlphaFoldDB" id="A0AAE0IX77"/>
<feature type="transmembrane region" description="Helical" evidence="2">
    <location>
        <begin position="265"/>
        <end position="284"/>
    </location>
</feature>